<evidence type="ECO:0000256" key="1">
    <source>
        <dbReference type="SAM" id="Phobius"/>
    </source>
</evidence>
<feature type="transmembrane region" description="Helical" evidence="1">
    <location>
        <begin position="310"/>
        <end position="333"/>
    </location>
</feature>
<dbReference type="CDD" id="cd00143">
    <property type="entry name" value="PP2Cc"/>
    <property type="match status" value="1"/>
</dbReference>
<evidence type="ECO:0000313" key="3">
    <source>
        <dbReference type="EMBL" id="GHO91747.1"/>
    </source>
</evidence>
<keyword evidence="1" id="KW-0812">Transmembrane</keyword>
<protein>
    <recommendedName>
        <fullName evidence="2">PPM-type phosphatase domain-containing protein</fullName>
    </recommendedName>
</protein>
<reference evidence="3" key="1">
    <citation type="submission" date="2020-10" db="EMBL/GenBank/DDBJ databases">
        <title>Taxonomic study of unclassified bacteria belonging to the class Ktedonobacteria.</title>
        <authorList>
            <person name="Yabe S."/>
            <person name="Wang C.M."/>
            <person name="Zheng Y."/>
            <person name="Sakai Y."/>
            <person name="Cavaletti L."/>
            <person name="Monciardini P."/>
            <person name="Donadio S."/>
        </authorList>
    </citation>
    <scope>NUCLEOTIDE SEQUENCE</scope>
    <source>
        <strain evidence="3">ID150040</strain>
    </source>
</reference>
<dbReference type="AlphaFoldDB" id="A0A8J3MZC0"/>
<dbReference type="EMBL" id="BNJK01000001">
    <property type="protein sequence ID" value="GHO91747.1"/>
    <property type="molecule type" value="Genomic_DNA"/>
</dbReference>
<dbReference type="Proteomes" id="UP000597444">
    <property type="component" value="Unassembled WGS sequence"/>
</dbReference>
<dbReference type="SMART" id="SM00332">
    <property type="entry name" value="PP2Cc"/>
    <property type="match status" value="1"/>
</dbReference>
<keyword evidence="1" id="KW-0472">Membrane</keyword>
<dbReference type="Gene3D" id="3.60.40.10">
    <property type="entry name" value="PPM-type phosphatase domain"/>
    <property type="match status" value="1"/>
</dbReference>
<evidence type="ECO:0000313" key="4">
    <source>
        <dbReference type="Proteomes" id="UP000597444"/>
    </source>
</evidence>
<name>A0A8J3MZC0_9CHLR</name>
<dbReference type="Pfam" id="PF13672">
    <property type="entry name" value="PP2C_2"/>
    <property type="match status" value="1"/>
</dbReference>
<feature type="domain" description="PPM-type phosphatase" evidence="2">
    <location>
        <begin position="1"/>
        <end position="224"/>
    </location>
</feature>
<dbReference type="InterPro" id="IPR001932">
    <property type="entry name" value="PPM-type_phosphatase-like_dom"/>
</dbReference>
<organism evidence="3 4">
    <name type="scientific">Reticulibacter mediterranei</name>
    <dbReference type="NCBI Taxonomy" id="2778369"/>
    <lineage>
        <taxon>Bacteria</taxon>
        <taxon>Bacillati</taxon>
        <taxon>Chloroflexota</taxon>
        <taxon>Ktedonobacteria</taxon>
        <taxon>Ktedonobacterales</taxon>
        <taxon>Reticulibacteraceae</taxon>
        <taxon>Reticulibacter</taxon>
    </lineage>
</organism>
<keyword evidence="1" id="KW-1133">Transmembrane helix</keyword>
<dbReference type="SMART" id="SM00331">
    <property type="entry name" value="PP2C_SIG"/>
    <property type="match status" value="1"/>
</dbReference>
<proteinExistence type="predicted"/>
<keyword evidence="4" id="KW-1185">Reference proteome</keyword>
<gene>
    <name evidence="3" type="ORF">KSF_017950</name>
</gene>
<dbReference type="PROSITE" id="PS51746">
    <property type="entry name" value="PPM_2"/>
    <property type="match status" value="1"/>
</dbReference>
<accession>A0A8J3MZC0</accession>
<dbReference type="PANTHER" id="PTHR47992">
    <property type="entry name" value="PROTEIN PHOSPHATASE"/>
    <property type="match status" value="1"/>
</dbReference>
<dbReference type="NCBIfam" id="NF033484">
    <property type="entry name" value="Stp1_PP2C_phos"/>
    <property type="match status" value="1"/>
</dbReference>
<evidence type="ECO:0000259" key="2">
    <source>
        <dbReference type="PROSITE" id="PS51746"/>
    </source>
</evidence>
<dbReference type="InterPro" id="IPR036457">
    <property type="entry name" value="PPM-type-like_dom_sf"/>
</dbReference>
<sequence>MAYVIPKDPQVMARKGALFIVADGMGGHAAGEVASEIAVDTVSKVYYQDDSDDAAVSLLHAIKRANALIHQRAAENMMRSGMGTTCVAAVFRGGMAYIANVGDSRSYLVRRGVIKQVSQDHSWVEEQVRAGLLTREQARSHAQRNVITRCLGTQPDVEIDVFSERLEEGDSMVLCSDGLSGLVPDEELGQIVDQYLPQESVYHLVERANENGGSDNITAVVVRVQEVGWEPPSSSMPRPVGVGGREVDEDTAVIGQFRGAPLGALPARPGDTRLLSGPLRMASGPLPSSPEIDTAPQAAVSRLSSRRNRLLYPTLAIFVILVISLGGAAYYWIRGSQAQNIDASLTQTSTLINQAKGEMNTNPGDALQKLNQAQGRLAKVQEQGNSLSDTQRTQASTLQGNLTNVTKQAILSYDQQSHILPLPCTTTTQVSTLNEGTTNTHASSLAAVRNGNKDAFYVLGEDHNLYQLNDQMTLANKITLPGNAQPLMITSNDTRLLVLASLPAQGKDPAGYALYIYLPNGKGQASDNISIDAALTKDGGTPSLITTSGPEVYVVLTPQEASTSAVILNYTLNGDKFKALTPRQAKISVSAALVSIAALKNTQLFFLLANGNVQSQQFAEGNLTPVSVVLQPQPPLAPALAANPQTFQTTTPVPVPTEQTTSSLSVLSIPRATQLTAALVDNVAHLYIMDDQYDRVLDLKMDDAANQPATPTSTPTKGGTASSTKMIVVQQYASPVLLAKVKSLVIDPAAPQLYLLTQGADSNGAFQLAQVDTRPSDANTCAGA</sequence>
<dbReference type="InterPro" id="IPR015655">
    <property type="entry name" value="PP2C"/>
</dbReference>
<dbReference type="SUPFAM" id="SSF81606">
    <property type="entry name" value="PP2C-like"/>
    <property type="match status" value="1"/>
</dbReference>
<dbReference type="GO" id="GO:0004722">
    <property type="term" value="F:protein serine/threonine phosphatase activity"/>
    <property type="evidence" value="ECO:0007669"/>
    <property type="project" value="InterPro"/>
</dbReference>
<comment type="caution">
    <text evidence="3">The sequence shown here is derived from an EMBL/GenBank/DDBJ whole genome shotgun (WGS) entry which is preliminary data.</text>
</comment>